<dbReference type="AlphaFoldDB" id="A0A1I5HRB4"/>
<dbReference type="NCBIfam" id="NF033539">
    <property type="entry name" value="transpos_IS1380"/>
    <property type="match status" value="1"/>
</dbReference>
<evidence type="ECO:0000259" key="1">
    <source>
        <dbReference type="Pfam" id="PF13701"/>
    </source>
</evidence>
<proteinExistence type="predicted"/>
<sequence length="470" mass="50981">MQATTTRPKIIVTADGDGVVSHIGSRLLADVADRTTLTAELAQVLSGLRRPRTRHDPGRVLVDMAVAVADGASTISDVAVLADQPAVFGAVASDSTCWRLLDRIDERLLASVAAARARAREVVWAQHAETHGHAFPASRVAGRDLGETLVIDLDATIVIAHSEKEQAAPTFKGSFGYHPMLAFCDNTGEFLAGRLRRGNAGANTAADHITVLDDALAQVPDSYRHGHPILIRADTAGCTRAFLAHLRGLREQGVSCEFSVGWSITDRERAAITALGKRIWTGAIDTHGEPRDSAAVAEITGLLPATALAGYPDGTRVIVRRERPHPGAQLDLMEEQDGWRYTCFATDTRAGQLAFLDARHRAHARVEDRIRTGKDTGLGHFPSRDFAINQAWLTVTMLAVDLLTFTQQLLLDGELAKAEPKTLRYRLLHVAARLARGGRRVRVRIQRSWPWAEELAAAFGRLHALPVPAG</sequence>
<reference evidence="2 3" key="1">
    <citation type="submission" date="2016-10" db="EMBL/GenBank/DDBJ databases">
        <authorList>
            <person name="de Groot N.N."/>
        </authorList>
    </citation>
    <scope>NUCLEOTIDE SEQUENCE [LARGE SCALE GENOMIC DNA]</scope>
    <source>
        <strain evidence="2 3">CGMCC 4.1877</strain>
    </source>
</reference>
<name>A0A1I5HRB4_PSUAM</name>
<evidence type="ECO:0000313" key="3">
    <source>
        <dbReference type="Proteomes" id="UP000199614"/>
    </source>
</evidence>
<dbReference type="EMBL" id="FOUY01000073">
    <property type="protein sequence ID" value="SFO50864.1"/>
    <property type="molecule type" value="Genomic_DNA"/>
</dbReference>
<gene>
    <name evidence="2" type="ORF">SAMN05216207_10738</name>
</gene>
<dbReference type="RefSeq" id="WP_093356355.1">
    <property type="nucleotide sequence ID" value="NZ_FOUY01000073.1"/>
</dbReference>
<dbReference type="InterPro" id="IPR025668">
    <property type="entry name" value="Tnp_DDE_dom"/>
</dbReference>
<dbReference type="OrthoDB" id="3254802at2"/>
<protein>
    <submittedName>
        <fullName evidence="2">Transposase DDE domain group 1</fullName>
    </submittedName>
</protein>
<feature type="domain" description="Transposase DDE" evidence="1">
    <location>
        <begin position="5"/>
        <end position="466"/>
    </location>
</feature>
<dbReference type="Proteomes" id="UP000199614">
    <property type="component" value="Unassembled WGS sequence"/>
</dbReference>
<organism evidence="2 3">
    <name type="scientific">Pseudonocardia ammonioxydans</name>
    <dbReference type="NCBI Taxonomy" id="260086"/>
    <lineage>
        <taxon>Bacteria</taxon>
        <taxon>Bacillati</taxon>
        <taxon>Actinomycetota</taxon>
        <taxon>Actinomycetes</taxon>
        <taxon>Pseudonocardiales</taxon>
        <taxon>Pseudonocardiaceae</taxon>
        <taxon>Pseudonocardia</taxon>
    </lineage>
</organism>
<dbReference type="Pfam" id="PF13701">
    <property type="entry name" value="DDE_Tnp_1_4"/>
    <property type="match status" value="1"/>
</dbReference>
<dbReference type="InterPro" id="IPR047960">
    <property type="entry name" value="Transpos_IS1380"/>
</dbReference>
<accession>A0A1I5HRB4</accession>
<evidence type="ECO:0000313" key="2">
    <source>
        <dbReference type="EMBL" id="SFO50864.1"/>
    </source>
</evidence>
<dbReference type="STRING" id="260086.SAMN05216207_10738"/>
<keyword evidence="3" id="KW-1185">Reference proteome</keyword>